<comment type="caution">
    <text evidence="1">The sequence shown here is derived from an EMBL/GenBank/DDBJ whole genome shotgun (WGS) entry which is preliminary data.</text>
</comment>
<name>A0ACB6R0Q2_9PLEO</name>
<dbReference type="Proteomes" id="UP000799755">
    <property type="component" value="Unassembled WGS sequence"/>
</dbReference>
<evidence type="ECO:0000313" key="1">
    <source>
        <dbReference type="EMBL" id="KAF2471905.1"/>
    </source>
</evidence>
<accession>A0ACB6R0Q2</accession>
<evidence type="ECO:0000313" key="2">
    <source>
        <dbReference type="Proteomes" id="UP000799755"/>
    </source>
</evidence>
<dbReference type="EMBL" id="MU003503">
    <property type="protein sequence ID" value="KAF2471905.1"/>
    <property type="molecule type" value="Genomic_DNA"/>
</dbReference>
<reference evidence="1" key="1">
    <citation type="journal article" date="2020" name="Stud. Mycol.">
        <title>101 Dothideomycetes genomes: a test case for predicting lifestyles and emergence of pathogens.</title>
        <authorList>
            <person name="Haridas S."/>
            <person name="Albert R."/>
            <person name="Binder M."/>
            <person name="Bloem J."/>
            <person name="Labutti K."/>
            <person name="Salamov A."/>
            <person name="Andreopoulos B."/>
            <person name="Baker S."/>
            <person name="Barry K."/>
            <person name="Bills G."/>
            <person name="Bluhm B."/>
            <person name="Cannon C."/>
            <person name="Castanera R."/>
            <person name="Culley D."/>
            <person name="Daum C."/>
            <person name="Ezra D."/>
            <person name="Gonzalez J."/>
            <person name="Henrissat B."/>
            <person name="Kuo A."/>
            <person name="Liang C."/>
            <person name="Lipzen A."/>
            <person name="Lutzoni F."/>
            <person name="Magnuson J."/>
            <person name="Mondo S."/>
            <person name="Nolan M."/>
            <person name="Ohm R."/>
            <person name="Pangilinan J."/>
            <person name="Park H.-J."/>
            <person name="Ramirez L."/>
            <person name="Alfaro M."/>
            <person name="Sun H."/>
            <person name="Tritt A."/>
            <person name="Yoshinaga Y."/>
            <person name="Zwiers L.-H."/>
            <person name="Turgeon B."/>
            <person name="Goodwin S."/>
            <person name="Spatafora J."/>
            <person name="Crous P."/>
            <person name="Grigoriev I."/>
        </authorList>
    </citation>
    <scope>NUCLEOTIDE SEQUENCE</scope>
    <source>
        <strain evidence="1">ATCC 200398</strain>
    </source>
</reference>
<keyword evidence="2" id="KW-1185">Reference proteome</keyword>
<sequence length="92" mass="10411">MRRESTQRHMGALYERISENYRASYGGEGQVEVGADTRAFRRSRATRDGTIHKDRVLAPNYSFALPAVSSTPNAMRACSDSDLWGMAWLERI</sequence>
<organism evidence="1 2">
    <name type="scientific">Lindgomyces ingoldianus</name>
    <dbReference type="NCBI Taxonomy" id="673940"/>
    <lineage>
        <taxon>Eukaryota</taxon>
        <taxon>Fungi</taxon>
        <taxon>Dikarya</taxon>
        <taxon>Ascomycota</taxon>
        <taxon>Pezizomycotina</taxon>
        <taxon>Dothideomycetes</taxon>
        <taxon>Pleosporomycetidae</taxon>
        <taxon>Pleosporales</taxon>
        <taxon>Lindgomycetaceae</taxon>
        <taxon>Lindgomyces</taxon>
    </lineage>
</organism>
<gene>
    <name evidence="1" type="ORF">BDR25DRAFT_353684</name>
</gene>
<protein>
    <submittedName>
        <fullName evidence="1">Uncharacterized protein</fullName>
    </submittedName>
</protein>
<proteinExistence type="predicted"/>